<evidence type="ECO:0000313" key="3">
    <source>
        <dbReference type="EMBL" id="GJT09535.1"/>
    </source>
</evidence>
<evidence type="ECO:0000256" key="2">
    <source>
        <dbReference type="SAM" id="Phobius"/>
    </source>
</evidence>
<reference evidence="3" key="2">
    <citation type="submission" date="2022-01" db="EMBL/GenBank/DDBJ databases">
        <authorList>
            <person name="Yamashiro T."/>
            <person name="Shiraishi A."/>
            <person name="Satake H."/>
            <person name="Nakayama K."/>
        </authorList>
    </citation>
    <scope>NUCLEOTIDE SEQUENCE</scope>
</reference>
<sequence>MAEKVPRLVWVYCMLGPCGVIVLGFRQKRPSKRPKSPRHVTGDDFLLGNLKFIPKGKKDEVFGMPIPKELIRKAIRKSEYYKQYMEMVARKVQAKEDGKKKTAPKADKPVKPAPAKRPKPLIDEDEEVHHEPEPQGKGEDYDLNRAIQMSLETFQAHGQAPIGGVVICEPVAEATRQLLVVEGKGKAIATDEQTTQSLLDLHKPKKRSTTDQFIFQRRTPTTIKESTGPSVQPQDDTSVNIVRNTLSPADAETGADTDITTSTTNTEVWKSIRYGVSIQVLDTAYWGFLRVGTKLDIFQNIHILFLEYGVLSLSGYSVLSINPLWSLVSAGTDMPYLP</sequence>
<dbReference type="EMBL" id="BQNB010012914">
    <property type="protein sequence ID" value="GJT09535.1"/>
    <property type="molecule type" value="Genomic_DNA"/>
</dbReference>
<keyword evidence="2" id="KW-0472">Membrane</keyword>
<feature type="transmembrane region" description="Helical" evidence="2">
    <location>
        <begin position="6"/>
        <end position="25"/>
    </location>
</feature>
<proteinExistence type="predicted"/>
<feature type="compositionally biased region" description="Basic and acidic residues" evidence="1">
    <location>
        <begin position="127"/>
        <end position="140"/>
    </location>
</feature>
<evidence type="ECO:0000256" key="1">
    <source>
        <dbReference type="SAM" id="MobiDB-lite"/>
    </source>
</evidence>
<name>A0ABQ5B468_9ASTR</name>
<keyword evidence="4" id="KW-1185">Reference proteome</keyword>
<reference evidence="3" key="1">
    <citation type="journal article" date="2022" name="Int. J. Mol. Sci.">
        <title>Draft Genome of Tanacetum Coccineum: Genomic Comparison of Closely Related Tanacetum-Family Plants.</title>
        <authorList>
            <person name="Yamashiro T."/>
            <person name="Shiraishi A."/>
            <person name="Nakayama K."/>
            <person name="Satake H."/>
        </authorList>
    </citation>
    <scope>NUCLEOTIDE SEQUENCE</scope>
</reference>
<organism evidence="3 4">
    <name type="scientific">Tanacetum coccineum</name>
    <dbReference type="NCBI Taxonomy" id="301880"/>
    <lineage>
        <taxon>Eukaryota</taxon>
        <taxon>Viridiplantae</taxon>
        <taxon>Streptophyta</taxon>
        <taxon>Embryophyta</taxon>
        <taxon>Tracheophyta</taxon>
        <taxon>Spermatophyta</taxon>
        <taxon>Magnoliopsida</taxon>
        <taxon>eudicotyledons</taxon>
        <taxon>Gunneridae</taxon>
        <taxon>Pentapetalae</taxon>
        <taxon>asterids</taxon>
        <taxon>campanulids</taxon>
        <taxon>Asterales</taxon>
        <taxon>Asteraceae</taxon>
        <taxon>Asteroideae</taxon>
        <taxon>Anthemideae</taxon>
        <taxon>Anthemidinae</taxon>
        <taxon>Tanacetum</taxon>
    </lineage>
</organism>
<evidence type="ECO:0000313" key="4">
    <source>
        <dbReference type="Proteomes" id="UP001151760"/>
    </source>
</evidence>
<feature type="compositionally biased region" description="Basic and acidic residues" evidence="1">
    <location>
        <begin position="93"/>
        <end position="110"/>
    </location>
</feature>
<gene>
    <name evidence="3" type="ORF">Tco_0856577</name>
</gene>
<feature type="region of interest" description="Disordered" evidence="1">
    <location>
        <begin position="92"/>
        <end position="140"/>
    </location>
</feature>
<keyword evidence="2" id="KW-1133">Transmembrane helix</keyword>
<dbReference type="Proteomes" id="UP001151760">
    <property type="component" value="Unassembled WGS sequence"/>
</dbReference>
<comment type="caution">
    <text evidence="3">The sequence shown here is derived from an EMBL/GenBank/DDBJ whole genome shotgun (WGS) entry which is preliminary data.</text>
</comment>
<accession>A0ABQ5B468</accession>
<keyword evidence="2" id="KW-0812">Transmembrane</keyword>
<protein>
    <submittedName>
        <fullName evidence="3">Uncharacterized protein</fullName>
    </submittedName>
</protein>